<accession>A0A2N6NHV1</accession>
<proteinExistence type="predicted"/>
<organism evidence="1 2">
    <name type="scientific">Beauveria bassiana</name>
    <name type="common">White muscardine disease fungus</name>
    <name type="synonym">Tritirachium shiotae</name>
    <dbReference type="NCBI Taxonomy" id="176275"/>
    <lineage>
        <taxon>Eukaryota</taxon>
        <taxon>Fungi</taxon>
        <taxon>Dikarya</taxon>
        <taxon>Ascomycota</taxon>
        <taxon>Pezizomycotina</taxon>
        <taxon>Sordariomycetes</taxon>
        <taxon>Hypocreomycetidae</taxon>
        <taxon>Hypocreales</taxon>
        <taxon>Cordycipitaceae</taxon>
        <taxon>Beauveria</taxon>
    </lineage>
</organism>
<gene>
    <name evidence="1" type="ORF">BM221_006509</name>
</gene>
<name>A0A2N6NHV1_BEABA</name>
<dbReference type="Proteomes" id="UP000235728">
    <property type="component" value="Unassembled WGS sequence"/>
</dbReference>
<comment type="caution">
    <text evidence="1">The sequence shown here is derived from an EMBL/GenBank/DDBJ whole genome shotgun (WGS) entry which is preliminary data.</text>
</comment>
<reference evidence="1 2" key="1">
    <citation type="journal article" date="2016" name="Appl. Microbiol. Biotechnol.">
        <title>Characterization of T-DNA insertion mutants with decreased virulence in the entomopathogenic fungus Beauveria bassiana JEF-007.</title>
        <authorList>
            <person name="Kim S."/>
            <person name="Lee S.J."/>
            <person name="Nai Y.S."/>
            <person name="Yu J.S."/>
            <person name="Lee M.R."/>
            <person name="Yang Y.T."/>
            <person name="Kim J.S."/>
        </authorList>
    </citation>
    <scope>NUCLEOTIDE SEQUENCE [LARGE SCALE GENOMIC DNA]</scope>
    <source>
        <strain evidence="1 2">JEF-007</strain>
    </source>
</reference>
<dbReference type="AlphaFoldDB" id="A0A2N6NHV1"/>
<protein>
    <submittedName>
        <fullName evidence="1">Uncharacterized protein</fullName>
    </submittedName>
</protein>
<dbReference type="EMBL" id="MRVG01000007">
    <property type="protein sequence ID" value="PMB66852.1"/>
    <property type="molecule type" value="Genomic_DNA"/>
</dbReference>
<sequence>MDMMPSIQLGDPATNAAILSGPISGGASIEDTSELAQLHRAKGQESRLDQLLSASVSAEPLTYATGGDNIFSAPCFMAEQVNSIC</sequence>
<evidence type="ECO:0000313" key="2">
    <source>
        <dbReference type="Proteomes" id="UP000235728"/>
    </source>
</evidence>
<evidence type="ECO:0000313" key="1">
    <source>
        <dbReference type="EMBL" id="PMB66852.1"/>
    </source>
</evidence>